<dbReference type="PROSITE" id="PS50088">
    <property type="entry name" value="ANK_REPEAT"/>
    <property type="match status" value="3"/>
</dbReference>
<evidence type="ECO:0000256" key="2">
    <source>
        <dbReference type="ARBA" id="ARBA00023043"/>
    </source>
</evidence>
<dbReference type="Gene3D" id="1.25.40.20">
    <property type="entry name" value="Ankyrin repeat-containing domain"/>
    <property type="match status" value="2"/>
</dbReference>
<organism evidence="4 5">
    <name type="scientific">Leptospira interrogans serovar Pyrogenes str. L0374</name>
    <dbReference type="NCBI Taxonomy" id="1049928"/>
    <lineage>
        <taxon>Bacteria</taxon>
        <taxon>Pseudomonadati</taxon>
        <taxon>Spirochaetota</taxon>
        <taxon>Spirochaetia</taxon>
        <taxon>Leptospirales</taxon>
        <taxon>Leptospiraceae</taxon>
        <taxon>Leptospira</taxon>
    </lineage>
</organism>
<evidence type="ECO:0000256" key="1">
    <source>
        <dbReference type="ARBA" id="ARBA00022737"/>
    </source>
</evidence>
<dbReference type="Proteomes" id="UP000012137">
    <property type="component" value="Unassembled WGS sequence"/>
</dbReference>
<feature type="repeat" description="ANK" evidence="3">
    <location>
        <begin position="218"/>
        <end position="250"/>
    </location>
</feature>
<feature type="repeat" description="ANK" evidence="3">
    <location>
        <begin position="103"/>
        <end position="135"/>
    </location>
</feature>
<keyword evidence="2 3" id="KW-0040">ANK repeat</keyword>
<dbReference type="SMART" id="SM00248">
    <property type="entry name" value="ANK"/>
    <property type="match status" value="4"/>
</dbReference>
<dbReference type="PANTHER" id="PTHR24198">
    <property type="entry name" value="ANKYRIN REPEAT AND PROTEIN KINASE DOMAIN-CONTAINING PROTEIN"/>
    <property type="match status" value="1"/>
</dbReference>
<feature type="repeat" description="ANK" evidence="3">
    <location>
        <begin position="185"/>
        <end position="217"/>
    </location>
</feature>
<comment type="caution">
    <text evidence="4">The sequence shown here is derived from an EMBL/GenBank/DDBJ whole genome shotgun (WGS) entry which is preliminary data.</text>
</comment>
<dbReference type="PROSITE" id="PS50297">
    <property type="entry name" value="ANK_REP_REGION"/>
    <property type="match status" value="2"/>
</dbReference>
<protein>
    <submittedName>
        <fullName evidence="4">Ankyrin repeat protein</fullName>
    </submittedName>
</protein>
<keyword evidence="1" id="KW-0677">Repeat</keyword>
<proteinExistence type="predicted"/>
<dbReference type="AlphaFoldDB" id="M6KT97"/>
<dbReference type="SUPFAM" id="SSF48403">
    <property type="entry name" value="Ankyrin repeat"/>
    <property type="match status" value="1"/>
</dbReference>
<dbReference type="Pfam" id="PF12796">
    <property type="entry name" value="Ank_2"/>
    <property type="match status" value="1"/>
</dbReference>
<evidence type="ECO:0000313" key="4">
    <source>
        <dbReference type="EMBL" id="EMN31007.1"/>
    </source>
</evidence>
<dbReference type="Pfam" id="PF13637">
    <property type="entry name" value="Ank_4"/>
    <property type="match status" value="1"/>
</dbReference>
<gene>
    <name evidence="4" type="ORF">LEP1GSC083_2056</name>
</gene>
<dbReference type="PANTHER" id="PTHR24198:SF194">
    <property type="entry name" value="INVERSIN-A"/>
    <property type="match status" value="1"/>
</dbReference>
<dbReference type="InterPro" id="IPR036770">
    <property type="entry name" value="Ankyrin_rpt-contain_sf"/>
</dbReference>
<evidence type="ECO:0000313" key="5">
    <source>
        <dbReference type="Proteomes" id="UP000012137"/>
    </source>
</evidence>
<name>M6KT97_LEPIR</name>
<sequence length="279" mass="31250">MSRNFLIDSFQSTKDGSKCGINPMSKKSKTFWNKLFVILAMALLTWELRADSFELNGEYTDLFKAVRRGKLEELEPLVESFIAQGKNISDALNEPYPSGLRTHKQNLLHEACKWDRLEIIEYLISKGLDVNAKDELGLTPLMIAVSTKHRYYNKDSNSVTTSSISSEKIRYLLLKGADPLAKSKSGMTLLHYAAYRGLDWFVEDLIAAKMDPNASDQNGWTPLHSATSGGHKNTVEILIRKGGNPKVKSEEGYTLIHIAAGHGGANLDLIPFRFKTERI</sequence>
<dbReference type="EMBL" id="AHMZ02000068">
    <property type="protein sequence ID" value="EMN31007.1"/>
    <property type="molecule type" value="Genomic_DNA"/>
</dbReference>
<accession>M6KT97</accession>
<reference evidence="4 5" key="1">
    <citation type="submission" date="2013-01" db="EMBL/GenBank/DDBJ databases">
        <authorList>
            <person name="Harkins D.M."/>
            <person name="Durkin A.S."/>
            <person name="Brinkac L.M."/>
            <person name="Haft D.H."/>
            <person name="Selengut J.D."/>
            <person name="Sanka R."/>
            <person name="DePew J."/>
            <person name="Purushe J."/>
            <person name="Peacock S.J."/>
            <person name="Thaipadungpanit J."/>
            <person name="Wuthiekanun V.W."/>
            <person name="Day N.P."/>
            <person name="Vinetz J.M."/>
            <person name="Sutton G.G."/>
            <person name="Nierman W.C."/>
            <person name="Fouts D.E."/>
        </authorList>
    </citation>
    <scope>NUCLEOTIDE SEQUENCE [LARGE SCALE GENOMIC DNA]</scope>
    <source>
        <strain evidence="4 5">L0374</strain>
    </source>
</reference>
<dbReference type="InterPro" id="IPR002110">
    <property type="entry name" value="Ankyrin_rpt"/>
</dbReference>
<evidence type="ECO:0000256" key="3">
    <source>
        <dbReference type="PROSITE-ProRule" id="PRU00023"/>
    </source>
</evidence>